<proteinExistence type="predicted"/>
<protein>
    <submittedName>
        <fullName evidence="1">Transposable element tcb2 transposase</fullName>
    </submittedName>
</protein>
<dbReference type="Proteomes" id="UP000595437">
    <property type="component" value="Chromosome 3"/>
</dbReference>
<evidence type="ECO:0000313" key="2">
    <source>
        <dbReference type="Proteomes" id="UP000595437"/>
    </source>
</evidence>
<organism evidence="1 2">
    <name type="scientific">Caligus rogercresseyi</name>
    <name type="common">Sea louse</name>
    <dbReference type="NCBI Taxonomy" id="217165"/>
    <lineage>
        <taxon>Eukaryota</taxon>
        <taxon>Metazoa</taxon>
        <taxon>Ecdysozoa</taxon>
        <taxon>Arthropoda</taxon>
        <taxon>Crustacea</taxon>
        <taxon>Multicrustacea</taxon>
        <taxon>Hexanauplia</taxon>
        <taxon>Copepoda</taxon>
        <taxon>Siphonostomatoida</taxon>
        <taxon>Caligidae</taxon>
        <taxon>Caligus</taxon>
    </lineage>
</organism>
<keyword evidence="2" id="KW-1185">Reference proteome</keyword>
<dbReference type="EMBL" id="CP045892">
    <property type="protein sequence ID" value="QQP53214.1"/>
    <property type="molecule type" value="Genomic_DNA"/>
</dbReference>
<dbReference type="Gene3D" id="3.30.420.10">
    <property type="entry name" value="Ribonuclease H-like superfamily/Ribonuclease H"/>
    <property type="match status" value="1"/>
</dbReference>
<dbReference type="GO" id="GO:0003676">
    <property type="term" value="F:nucleic acid binding"/>
    <property type="evidence" value="ECO:0007669"/>
    <property type="project" value="InterPro"/>
</dbReference>
<evidence type="ECO:0000313" key="1">
    <source>
        <dbReference type="EMBL" id="QQP53214.1"/>
    </source>
</evidence>
<gene>
    <name evidence="1" type="ORF">FKW44_005603</name>
</gene>
<dbReference type="AlphaFoldDB" id="A0A7T8KC94"/>
<name>A0A7T8KC94_CALRO</name>
<sequence length="163" mass="18607">MEQTRRDTVIELLCAGHRPAAIIKLLKGPSRPIRGRHVHPRKKAWVHLSSSPGWTLSLWGHQQDSAPIHKAKLLQSWLKKNVPSFWDFNIWPPQQPRPEPMRLLLVGEVGEGGVRHTPQQLAFLKASIKSEINKLDPAEVSTDCERFRRRLEDILEAEGGQIE</sequence>
<accession>A0A7T8KC94</accession>
<reference evidence="2" key="1">
    <citation type="submission" date="2021-01" db="EMBL/GenBank/DDBJ databases">
        <title>Caligus Genome Assembly.</title>
        <authorList>
            <person name="Gallardo-Escarate C."/>
        </authorList>
    </citation>
    <scope>NUCLEOTIDE SEQUENCE [LARGE SCALE GENOMIC DNA]</scope>
</reference>
<dbReference type="InterPro" id="IPR036397">
    <property type="entry name" value="RNaseH_sf"/>
</dbReference>